<organism evidence="1">
    <name type="scientific">Rhizophagus irregularis (strain DAOM 181602 / DAOM 197198 / MUCL 43194)</name>
    <name type="common">Arbuscular mycorrhizal fungus</name>
    <name type="synonym">Glomus intraradices</name>
    <dbReference type="NCBI Taxonomy" id="747089"/>
    <lineage>
        <taxon>Eukaryota</taxon>
        <taxon>Fungi</taxon>
        <taxon>Fungi incertae sedis</taxon>
        <taxon>Mucoromycota</taxon>
        <taxon>Glomeromycotina</taxon>
        <taxon>Glomeromycetes</taxon>
        <taxon>Glomerales</taxon>
        <taxon>Glomeraceae</taxon>
        <taxon>Rhizophagus</taxon>
    </lineage>
</organism>
<evidence type="ECO:0000313" key="1">
    <source>
        <dbReference type="EMBL" id="ERZ98615.1"/>
    </source>
</evidence>
<dbReference type="HOGENOM" id="CLU_1644646_0_0_1"/>
<dbReference type="Gene3D" id="1.25.40.10">
    <property type="entry name" value="Tetratricopeptide repeat domain"/>
    <property type="match status" value="1"/>
</dbReference>
<accession>U9T5I4</accession>
<sequence>MSNKQIYSDNSDNNNFSNTQITNNFVKINIREVEPTIKNINDDLNIIIDELVNLIFKEINEGRRVIKIRQHVIDNIDSYNIFLKKVYVDLLNNQNNSNFIYLLGYFNFYGIGTDLNQEKGFKLYQKAAELQNRAAQLNLIREYFHENICLDPKLALNYELELMLINKKHLNHIKRRQI</sequence>
<dbReference type="SMART" id="SM00671">
    <property type="entry name" value="SEL1"/>
    <property type="match status" value="1"/>
</dbReference>
<dbReference type="SUPFAM" id="SSF81901">
    <property type="entry name" value="HCP-like"/>
    <property type="match status" value="1"/>
</dbReference>
<dbReference type="InterPro" id="IPR011990">
    <property type="entry name" value="TPR-like_helical_dom_sf"/>
</dbReference>
<dbReference type="Pfam" id="PF08238">
    <property type="entry name" value="Sel1"/>
    <property type="match status" value="1"/>
</dbReference>
<reference evidence="1" key="1">
    <citation type="submission" date="2013-07" db="EMBL/GenBank/DDBJ databases">
        <title>The genome of an arbuscular mycorrhizal fungus provides insights into the evolution of the oldest plant symbiosis.</title>
        <authorList>
            <consortium name="DOE Joint Genome Institute"/>
            <person name="Tisserant E."/>
            <person name="Malbreil M."/>
            <person name="Kuo A."/>
            <person name="Kohler A."/>
            <person name="Symeonidi A."/>
            <person name="Balestrini R."/>
            <person name="Charron P."/>
            <person name="Duensing N."/>
            <person name="Frei-dit-Frey N."/>
            <person name="Gianinazzi-Pearson V."/>
            <person name="Gilbert B."/>
            <person name="Handa Y."/>
            <person name="Hijri M."/>
            <person name="Kaul R."/>
            <person name="Kawaguchi M."/>
            <person name="Krajinski F."/>
            <person name="Lammers P."/>
            <person name="Lapierre D."/>
            <person name="Masclaux F.G."/>
            <person name="Murat C."/>
            <person name="Morin E."/>
            <person name="Ndikumana S."/>
            <person name="Pagni M."/>
            <person name="Petitpierre D."/>
            <person name="Requena N."/>
            <person name="Rosikiewicz P."/>
            <person name="Riley R."/>
            <person name="Saito K."/>
            <person name="San Clemente H."/>
            <person name="Shapiro H."/>
            <person name="van Tuinen D."/>
            <person name="Becard G."/>
            <person name="Bonfante P."/>
            <person name="Paszkowski U."/>
            <person name="Shachar-Hill Y."/>
            <person name="Young J.P."/>
            <person name="Sanders I.R."/>
            <person name="Henrissat B."/>
            <person name="Rensing S.A."/>
            <person name="Grigoriev I.V."/>
            <person name="Corradi N."/>
            <person name="Roux C."/>
            <person name="Martin F."/>
        </authorList>
    </citation>
    <scope>NUCLEOTIDE SEQUENCE</scope>
    <source>
        <strain evidence="1">DAOM 197198</strain>
    </source>
</reference>
<gene>
    <name evidence="1" type="ORF">GLOINDRAFT_10360</name>
</gene>
<dbReference type="EMBL" id="KI298620">
    <property type="protein sequence ID" value="ERZ98615.1"/>
    <property type="molecule type" value="Genomic_DNA"/>
</dbReference>
<proteinExistence type="predicted"/>
<name>U9T5I4_RHIID</name>
<dbReference type="AlphaFoldDB" id="U9T5I4"/>
<dbReference type="InterPro" id="IPR006597">
    <property type="entry name" value="Sel1-like"/>
</dbReference>
<protein>
    <submittedName>
        <fullName evidence="1">Uncharacterized protein</fullName>
    </submittedName>
</protein>